<gene>
    <name evidence="3" type="ORF">FRUB_00917</name>
</gene>
<protein>
    <submittedName>
        <fullName evidence="3">Uncharacterized protein</fullName>
    </submittedName>
</protein>
<feature type="coiled-coil region" evidence="1">
    <location>
        <begin position="240"/>
        <end position="267"/>
    </location>
</feature>
<dbReference type="OrthoDB" id="251009at2"/>
<organism evidence="3 4">
    <name type="scientific">Fimbriiglobus ruber</name>
    <dbReference type="NCBI Taxonomy" id="1908690"/>
    <lineage>
        <taxon>Bacteria</taxon>
        <taxon>Pseudomonadati</taxon>
        <taxon>Planctomycetota</taxon>
        <taxon>Planctomycetia</taxon>
        <taxon>Gemmatales</taxon>
        <taxon>Gemmataceae</taxon>
        <taxon>Fimbriiglobus</taxon>
    </lineage>
</organism>
<name>A0A225E8Y3_9BACT</name>
<keyword evidence="1" id="KW-0175">Coiled coil</keyword>
<keyword evidence="4" id="KW-1185">Reference proteome</keyword>
<evidence type="ECO:0000313" key="4">
    <source>
        <dbReference type="Proteomes" id="UP000214646"/>
    </source>
</evidence>
<sequence>MNTGPTPGRAPDRDECIEQAYFFRTFRERLIDNIPAQEVLDRVHEELLTTTRLPMAVQFLSTELKHSGVLGTGFARLSHYFTPFQAFVVDQAEDAGQRFTMLAALLVLEREATFKANSPTEAGLFVFQFETIARNRLGYDPGLAASGADPFFGPEWAAYIDLIRRQVGAIDFCDLVYVRSALYVADHRRMDPNYEPPVPPLFGDKEGKIAKASRGRDPLYLFAALQRQLGYPEVPKPKPRDDITAQFEAMQVRVRELEARLRMVEAEQRGTFDPTQFGKPDLFRDIKDD</sequence>
<evidence type="ECO:0000313" key="3">
    <source>
        <dbReference type="EMBL" id="OWK47218.1"/>
    </source>
</evidence>
<dbReference type="RefSeq" id="WP_088252351.1">
    <property type="nucleotide sequence ID" value="NZ_NIDE01000001.1"/>
</dbReference>
<dbReference type="EMBL" id="NIDE01000001">
    <property type="protein sequence ID" value="OWK47218.1"/>
    <property type="molecule type" value="Genomic_DNA"/>
</dbReference>
<proteinExistence type="predicted"/>
<feature type="region of interest" description="Disordered" evidence="2">
    <location>
        <begin position="268"/>
        <end position="289"/>
    </location>
</feature>
<accession>A0A225E8Y3</accession>
<comment type="caution">
    <text evidence="3">The sequence shown here is derived from an EMBL/GenBank/DDBJ whole genome shotgun (WGS) entry which is preliminary data.</text>
</comment>
<evidence type="ECO:0000256" key="1">
    <source>
        <dbReference type="SAM" id="Coils"/>
    </source>
</evidence>
<reference evidence="4" key="1">
    <citation type="submission" date="2017-06" db="EMBL/GenBank/DDBJ databases">
        <title>Genome analysis of Fimbriiglobus ruber SP5, the first member of the order Planctomycetales with confirmed chitinolytic capability.</title>
        <authorList>
            <person name="Ravin N.V."/>
            <person name="Rakitin A.L."/>
            <person name="Ivanova A.A."/>
            <person name="Beletsky A.V."/>
            <person name="Kulichevskaya I.S."/>
            <person name="Mardanov A.V."/>
            <person name="Dedysh S.N."/>
        </authorList>
    </citation>
    <scope>NUCLEOTIDE SEQUENCE [LARGE SCALE GENOMIC DNA]</scope>
    <source>
        <strain evidence="4">SP5</strain>
    </source>
</reference>
<dbReference type="Proteomes" id="UP000214646">
    <property type="component" value="Unassembled WGS sequence"/>
</dbReference>
<evidence type="ECO:0000256" key="2">
    <source>
        <dbReference type="SAM" id="MobiDB-lite"/>
    </source>
</evidence>
<dbReference type="AlphaFoldDB" id="A0A225E8Y3"/>